<dbReference type="PROSITE" id="PS01275">
    <property type="entry name" value="EFP"/>
    <property type="match status" value="1"/>
</dbReference>
<dbReference type="CDD" id="cd05794">
    <property type="entry name" value="S1_EF-P_repeat_2"/>
    <property type="match status" value="1"/>
</dbReference>
<dbReference type="NCBIfam" id="TIGR00038">
    <property type="entry name" value="efp"/>
    <property type="match status" value="1"/>
</dbReference>
<dbReference type="SUPFAM" id="SSF50104">
    <property type="entry name" value="Translation proteins SH3-like domain"/>
    <property type="match status" value="1"/>
</dbReference>
<evidence type="ECO:0000256" key="6">
    <source>
        <dbReference type="ARBA" id="ARBA00022917"/>
    </source>
</evidence>
<dbReference type="GO" id="GO:0003746">
    <property type="term" value="F:translation elongation factor activity"/>
    <property type="evidence" value="ECO:0007669"/>
    <property type="project" value="UniProtKB-UniRule"/>
</dbReference>
<reference evidence="12 13" key="1">
    <citation type="journal article" date="2018" name="Mar. Genomics">
        <title>Complete genome sequence of Marinifilaceae bacterium strain SPP2, isolated from the Antarctic marine sediment.</title>
        <authorList>
            <person name="Watanabe M."/>
            <person name="Kojima H."/>
            <person name="Fukui M."/>
        </authorList>
    </citation>
    <scope>NUCLEOTIDE SEQUENCE [LARGE SCALE GENOMIC DNA]</scope>
    <source>
        <strain evidence="12 13">SPP2</strain>
    </source>
</reference>
<evidence type="ECO:0000256" key="9">
    <source>
        <dbReference type="RuleBase" id="RU004389"/>
    </source>
</evidence>
<evidence type="ECO:0000256" key="4">
    <source>
        <dbReference type="ARBA" id="ARBA00022490"/>
    </source>
</evidence>
<sequence>MASTTDFKNGMCIQYKGDLYTITQFQHVKPGKGPAFVRTKLKNVKTGKVIDNTFNSGVKIDIARIERRPHQFLYKDDMGYNLMHTETYEQIALAEELFNSPDLLKEGDTVEAVFHADTETPLYVDLPAHVVMEVTYTEPGLRGDSSSTSSLKPATVETGATIMVPLFINTGDLIKIDTRDRSYSERVKA</sequence>
<dbReference type="InterPro" id="IPR020599">
    <property type="entry name" value="Transl_elong_fac_P/YeiP"/>
</dbReference>
<dbReference type="RefSeq" id="WP_096428738.1">
    <property type="nucleotide sequence ID" value="NZ_AP018042.1"/>
</dbReference>
<evidence type="ECO:0000313" key="13">
    <source>
        <dbReference type="Proteomes" id="UP000218267"/>
    </source>
</evidence>
<dbReference type="InterPro" id="IPR001059">
    <property type="entry name" value="Transl_elong_P/YeiP_cen"/>
</dbReference>
<proteinExistence type="inferred from homology"/>
<protein>
    <recommendedName>
        <fullName evidence="7 8">Elongation factor P</fullName>
        <shortName evidence="7">EF-P</shortName>
    </recommendedName>
</protein>
<dbReference type="PIRSF" id="PIRSF005901">
    <property type="entry name" value="EF-P"/>
    <property type="match status" value="1"/>
</dbReference>
<dbReference type="Gene3D" id="2.40.50.140">
    <property type="entry name" value="Nucleic acid-binding proteins"/>
    <property type="match status" value="2"/>
</dbReference>
<dbReference type="GO" id="GO:0043043">
    <property type="term" value="P:peptide biosynthetic process"/>
    <property type="evidence" value="ECO:0007669"/>
    <property type="project" value="InterPro"/>
</dbReference>
<keyword evidence="13" id="KW-1185">Reference proteome</keyword>
<accession>A0A1Y1CHL9</accession>
<dbReference type="FunFam" id="2.30.30.30:FF:000003">
    <property type="entry name" value="Elongation factor P"/>
    <property type="match status" value="1"/>
</dbReference>
<reference evidence="13" key="2">
    <citation type="journal article" date="2020" name="Antonie Van Leeuwenhoek">
        <title>Labilibaculum antarcticum sp. nov., a novel facultative anaerobic, psychrotorelant bacterium isolated from marine sediment of Antarctica.</title>
        <authorList>
            <person name="Watanabe M."/>
            <person name="Kojima H."/>
            <person name="Fukui M."/>
        </authorList>
    </citation>
    <scope>NUCLEOTIDE SEQUENCE [LARGE SCALE GENOMIC DNA]</scope>
    <source>
        <strain evidence="13">SPP2</strain>
    </source>
</reference>
<name>A0A1Y1CHL9_9BACT</name>
<dbReference type="Pfam" id="PF09285">
    <property type="entry name" value="Elong-fact-P_C"/>
    <property type="match status" value="1"/>
</dbReference>
<evidence type="ECO:0000256" key="8">
    <source>
        <dbReference type="NCBIfam" id="TIGR00038"/>
    </source>
</evidence>
<dbReference type="InterPro" id="IPR013185">
    <property type="entry name" value="Transl_elong_KOW-like"/>
</dbReference>
<evidence type="ECO:0000256" key="2">
    <source>
        <dbReference type="ARBA" id="ARBA00004815"/>
    </source>
</evidence>
<feature type="domain" description="Elongation factor P C-terminal" evidence="10">
    <location>
        <begin position="130"/>
        <end position="186"/>
    </location>
</feature>
<dbReference type="OrthoDB" id="9801844at2"/>
<dbReference type="HAMAP" id="MF_00141">
    <property type="entry name" value="EF_P"/>
    <property type="match status" value="1"/>
</dbReference>
<keyword evidence="4 7" id="KW-0963">Cytoplasm</keyword>
<comment type="similarity">
    <text evidence="3 7 9">Belongs to the elongation factor P family.</text>
</comment>
<dbReference type="SUPFAM" id="SSF50249">
    <property type="entry name" value="Nucleic acid-binding proteins"/>
    <property type="match status" value="2"/>
</dbReference>
<dbReference type="PANTHER" id="PTHR30053">
    <property type="entry name" value="ELONGATION FACTOR P"/>
    <property type="match status" value="1"/>
</dbReference>
<dbReference type="PANTHER" id="PTHR30053:SF12">
    <property type="entry name" value="ELONGATION FACTOR P (EF-P) FAMILY PROTEIN"/>
    <property type="match status" value="1"/>
</dbReference>
<dbReference type="EMBL" id="AP018042">
    <property type="protein sequence ID" value="BAX79857.1"/>
    <property type="molecule type" value="Genomic_DNA"/>
</dbReference>
<dbReference type="CDD" id="cd04470">
    <property type="entry name" value="S1_EF-P_repeat_1"/>
    <property type="match status" value="1"/>
</dbReference>
<organism evidence="12 13">
    <name type="scientific">Labilibaculum antarcticum</name>
    <dbReference type="NCBI Taxonomy" id="1717717"/>
    <lineage>
        <taxon>Bacteria</taxon>
        <taxon>Pseudomonadati</taxon>
        <taxon>Bacteroidota</taxon>
        <taxon>Bacteroidia</taxon>
        <taxon>Marinilabiliales</taxon>
        <taxon>Marinifilaceae</taxon>
        <taxon>Labilibaculum</taxon>
    </lineage>
</organism>
<comment type="subcellular location">
    <subcellularLocation>
        <location evidence="1 7">Cytoplasm</location>
    </subcellularLocation>
</comment>
<dbReference type="Gene3D" id="2.30.30.30">
    <property type="match status" value="1"/>
</dbReference>
<dbReference type="InterPro" id="IPR013852">
    <property type="entry name" value="Transl_elong_P/YeiP_CS"/>
</dbReference>
<dbReference type="InterPro" id="IPR014722">
    <property type="entry name" value="Rib_uL2_dom2"/>
</dbReference>
<dbReference type="KEGG" id="mbas:ALGA_1478"/>
<dbReference type="FunFam" id="2.40.50.140:FF:000004">
    <property type="entry name" value="Elongation factor P"/>
    <property type="match status" value="1"/>
</dbReference>
<evidence type="ECO:0000313" key="12">
    <source>
        <dbReference type="EMBL" id="BAX79857.1"/>
    </source>
</evidence>
<feature type="domain" description="Translation elongation factor P/YeiP central" evidence="11">
    <location>
        <begin position="67"/>
        <end position="122"/>
    </location>
</feature>
<evidence type="ECO:0000256" key="1">
    <source>
        <dbReference type="ARBA" id="ARBA00004496"/>
    </source>
</evidence>
<dbReference type="InterPro" id="IPR012340">
    <property type="entry name" value="NA-bd_OB-fold"/>
</dbReference>
<gene>
    <name evidence="7" type="primary">efp</name>
    <name evidence="12" type="ORF">ALGA_1478</name>
</gene>
<dbReference type="GO" id="GO:0005829">
    <property type="term" value="C:cytosol"/>
    <property type="evidence" value="ECO:0007669"/>
    <property type="project" value="UniProtKB-ARBA"/>
</dbReference>
<evidence type="ECO:0000256" key="7">
    <source>
        <dbReference type="HAMAP-Rule" id="MF_00141"/>
    </source>
</evidence>
<keyword evidence="5 7" id="KW-0251">Elongation factor</keyword>
<dbReference type="Pfam" id="PF01132">
    <property type="entry name" value="EFP"/>
    <property type="match status" value="1"/>
</dbReference>
<evidence type="ECO:0000259" key="11">
    <source>
        <dbReference type="SMART" id="SM01185"/>
    </source>
</evidence>
<evidence type="ECO:0000256" key="5">
    <source>
        <dbReference type="ARBA" id="ARBA00022768"/>
    </source>
</evidence>
<dbReference type="UniPathway" id="UPA00345"/>
<dbReference type="InterPro" id="IPR011768">
    <property type="entry name" value="Transl_elongation_fac_P"/>
</dbReference>
<keyword evidence="6 7" id="KW-0648">Protein biosynthesis</keyword>
<dbReference type="InterPro" id="IPR015365">
    <property type="entry name" value="Elong-fact-P_C"/>
</dbReference>
<comment type="pathway">
    <text evidence="2 7">Protein biosynthesis; polypeptide chain elongation.</text>
</comment>
<dbReference type="SMART" id="SM01185">
    <property type="entry name" value="EFP"/>
    <property type="match status" value="1"/>
</dbReference>
<dbReference type="Proteomes" id="UP000218267">
    <property type="component" value="Chromosome"/>
</dbReference>
<comment type="function">
    <text evidence="7">Involved in peptide bond synthesis. Stimulates efficient translation and peptide-bond synthesis on native or reconstituted 70S ribosomes in vitro. Probably functions indirectly by altering the affinity of the ribosome for aminoacyl-tRNA, thus increasing their reactivity as acceptors for peptidyl transferase.</text>
</comment>
<dbReference type="SMART" id="SM00841">
    <property type="entry name" value="Elong-fact-P_C"/>
    <property type="match status" value="1"/>
</dbReference>
<dbReference type="InterPro" id="IPR008991">
    <property type="entry name" value="Translation_prot_SH3-like_sf"/>
</dbReference>
<evidence type="ECO:0000259" key="10">
    <source>
        <dbReference type="SMART" id="SM00841"/>
    </source>
</evidence>
<dbReference type="Pfam" id="PF08207">
    <property type="entry name" value="EFP_N"/>
    <property type="match status" value="1"/>
</dbReference>
<dbReference type="AlphaFoldDB" id="A0A1Y1CHL9"/>
<evidence type="ECO:0000256" key="3">
    <source>
        <dbReference type="ARBA" id="ARBA00009479"/>
    </source>
</evidence>
<dbReference type="NCBIfam" id="NF001810">
    <property type="entry name" value="PRK00529.1"/>
    <property type="match status" value="1"/>
</dbReference>